<keyword evidence="19" id="KW-1185">Reference proteome</keyword>
<keyword evidence="8" id="KW-0378">Hydrolase</keyword>
<dbReference type="PANTHER" id="PTHR12216">
    <property type="entry name" value="UROCANATE HYDRATASE"/>
    <property type="match status" value="1"/>
</dbReference>
<keyword evidence="13" id="KW-0456">Lyase</keyword>
<dbReference type="GO" id="GO:0050480">
    <property type="term" value="F:imidazolonepropionase activity"/>
    <property type="evidence" value="ECO:0007669"/>
    <property type="project" value="UniProtKB-EC"/>
</dbReference>
<sequence>MITPGFVDPHTHIFPPKDRSNEFTMRVNKTYQEIAAAGGGILSSVRACREATLEQIYERNKQSVQRFILNGTTTVEIKSGYGLDTENEIKLLQVIQRLKEEYKDYIDIVPTFLGAHAFPPEYKEKRDDYVELICKEMIPEVAKLNIAEYCDVFCENGYFSAEQAERLLLVARDHGMNLRLHADEFEDSRAAELAGKLKAHSADHLMAISDAGIMALAQNGVVATMLPGTTIYLGKNSFAPARKLINAGCRVALASDHNPGSSVFNCQPMMMNFAMTYGKMLVEEAFQGITRNSAIALGRHNVGIIDEGAEADLLVWNGIDSLAQIPYYHYECSQFISHTIKRGSMYQKLAEEITQRVKFDSQNRIANIPERPPLEPQFDHAPKRQHTLTENQKELAIKNHLKYFTKDLHPQLSEIFKNELEDYGHIYMFNYMPKAHLEAMPFEYIPGKTKEARAMIHMILNNLDPKVAQFPQELITYGSNGAVFSNWGQFQITLKYLQQMSENQCLHMNSGHPTGLWPKLSKSSPSAVISNGMMIPIFSDIENFNNLYALGVTMYGQMTAGSWMYIGPQGIIHGTAITVAQASKLQNPSNPSLKGKVFLTSGLGGMSGAQPKATTIGGGICVVGEINAKALNKRHEQGYLDEKFTDLDQLIARVRVAKQNKEAISIGYAGNVVDLWEKFADSDVDVELGSDQSSLHNPFNGGYYPQGMSVDEANQLMISNPKVFKEKVQESLRRQISAINKLVKKSNMYFFDYGNAFLYEAGKANADVYLADGTPRYKSYIEDILGPEYFDCGFGPYRWVCTSGDQEELFYTDQIAHKVLEEQLAVSEPEIHQQIISNMLWIKDAKKNKMTVGSQARILYSDTDGRIECAVRMNRAIKEGKIRAPIVIGRDHHDVSGTDAPLRETSNIYDGSSLTADMAIQNVIGDAMRGATWVSIHNGGGTGWGKATNGGFGMVLDGSEEAEQRARQMLFWDVSNGLTRRARAGNANAMRTITKLQKKYRINENDGYFPFIPQL</sequence>
<comment type="similarity">
    <text evidence="4">Belongs to the metallo-dependent hydrolases superfamily. HutI family.</text>
</comment>
<reference evidence="18 19" key="1">
    <citation type="submission" date="2014-06" db="EMBL/GenBank/DDBJ databases">
        <authorList>
            <person name="Swart Estienne"/>
        </authorList>
    </citation>
    <scope>NUCLEOTIDE SEQUENCE [LARGE SCALE GENOMIC DNA]</scope>
    <source>
        <strain evidence="18 19">130c</strain>
    </source>
</reference>
<dbReference type="EMBL" id="CCKQ01005515">
    <property type="protein sequence ID" value="CDW76755.1"/>
    <property type="molecule type" value="Genomic_DNA"/>
</dbReference>
<dbReference type="UniPathway" id="UPA00379">
    <property type="reaction ID" value="UER00550"/>
</dbReference>
<dbReference type="InterPro" id="IPR038364">
    <property type="entry name" value="Urocanase_central_sf"/>
</dbReference>
<evidence type="ECO:0000256" key="5">
    <source>
        <dbReference type="ARBA" id="ARBA00012864"/>
    </source>
</evidence>
<comment type="catalytic activity">
    <reaction evidence="1">
        <text>4-imidazolone-5-propanoate + H2O = N-formimidoyl-L-glutamate</text>
        <dbReference type="Rhea" id="RHEA:23660"/>
        <dbReference type="ChEBI" id="CHEBI:15377"/>
        <dbReference type="ChEBI" id="CHEBI:58928"/>
        <dbReference type="ChEBI" id="CHEBI:77893"/>
        <dbReference type="EC" id="3.5.2.7"/>
    </reaction>
</comment>
<protein>
    <recommendedName>
        <fullName evidence="6">Probable imidazolonepropionase</fullName>
        <ecNumber evidence="5">3.5.2.7</ecNumber>
    </recommendedName>
</protein>
<evidence type="ECO:0000256" key="8">
    <source>
        <dbReference type="ARBA" id="ARBA00022801"/>
    </source>
</evidence>
<evidence type="ECO:0000256" key="4">
    <source>
        <dbReference type="ARBA" id="ARBA00008002"/>
    </source>
</evidence>
<evidence type="ECO:0000313" key="18">
    <source>
        <dbReference type="EMBL" id="CDW76755.1"/>
    </source>
</evidence>
<dbReference type="EC" id="3.5.2.7" evidence="5"/>
<dbReference type="InterPro" id="IPR006680">
    <property type="entry name" value="Amidohydro-rel"/>
</dbReference>
<evidence type="ECO:0000256" key="3">
    <source>
        <dbReference type="ARBA" id="ARBA00004758"/>
    </source>
</evidence>
<evidence type="ECO:0000259" key="17">
    <source>
        <dbReference type="Pfam" id="PF17392"/>
    </source>
</evidence>
<dbReference type="InterPro" id="IPR035400">
    <property type="entry name" value="Urocanase_N"/>
</dbReference>
<keyword evidence="11" id="KW-0408">Iron</keyword>
<evidence type="ECO:0000256" key="6">
    <source>
        <dbReference type="ARBA" id="ARBA00013406"/>
    </source>
</evidence>
<dbReference type="InterPro" id="IPR032466">
    <property type="entry name" value="Metal_Hydrolase"/>
</dbReference>
<dbReference type="SUPFAM" id="SSF51556">
    <property type="entry name" value="Metallo-dependent hydrolases"/>
    <property type="match status" value="1"/>
</dbReference>
<name>A0A078A596_STYLE</name>
<dbReference type="InterPro" id="IPR035085">
    <property type="entry name" value="Urocanase_Rossmann-like"/>
</dbReference>
<evidence type="ECO:0000256" key="12">
    <source>
        <dbReference type="ARBA" id="ARBA00023027"/>
    </source>
</evidence>
<dbReference type="GO" id="GO:0005737">
    <property type="term" value="C:cytoplasm"/>
    <property type="evidence" value="ECO:0007669"/>
    <property type="project" value="InterPro"/>
</dbReference>
<feature type="domain" description="Urocanase N-terminal" evidence="16">
    <location>
        <begin position="439"/>
        <end position="564"/>
    </location>
</feature>
<dbReference type="Pfam" id="PF01175">
    <property type="entry name" value="Urocanase"/>
    <property type="match status" value="1"/>
</dbReference>
<evidence type="ECO:0000259" key="16">
    <source>
        <dbReference type="Pfam" id="PF17391"/>
    </source>
</evidence>
<gene>
    <name evidence="18" type="primary">Contig2047.g2215</name>
    <name evidence="18" type="ORF">STYLEM_5718</name>
</gene>
<dbReference type="InterPro" id="IPR023637">
    <property type="entry name" value="Urocanase-like"/>
</dbReference>
<keyword evidence="12" id="KW-0520">NAD</keyword>
<feature type="domain" description="Urocanase C-terminal" evidence="17">
    <location>
        <begin position="789"/>
        <end position="994"/>
    </location>
</feature>
<evidence type="ECO:0000256" key="13">
    <source>
        <dbReference type="ARBA" id="ARBA00023239"/>
    </source>
</evidence>
<dbReference type="InterPro" id="IPR005920">
    <property type="entry name" value="HutI"/>
</dbReference>
<dbReference type="PANTHER" id="PTHR12216:SF3">
    <property type="entry name" value="UROCANATE HYDRATASE"/>
    <property type="match status" value="1"/>
</dbReference>
<dbReference type="Gene3D" id="3.40.50.10730">
    <property type="entry name" value="Urocanase like domains"/>
    <property type="match status" value="1"/>
</dbReference>
<dbReference type="AlphaFoldDB" id="A0A078A596"/>
<evidence type="ECO:0000256" key="7">
    <source>
        <dbReference type="ARBA" id="ARBA00022723"/>
    </source>
</evidence>
<proteinExistence type="inferred from homology"/>
<dbReference type="FunFam" id="3.20.20.140:FF:000007">
    <property type="entry name" value="Imidazolonepropionase"/>
    <property type="match status" value="1"/>
</dbReference>
<dbReference type="Gene3D" id="3.40.1770.10">
    <property type="entry name" value="Urocanase superfamily"/>
    <property type="match status" value="1"/>
</dbReference>
<accession>A0A078A596</accession>
<evidence type="ECO:0000256" key="1">
    <source>
        <dbReference type="ARBA" id="ARBA00000853"/>
    </source>
</evidence>
<dbReference type="SUPFAM" id="SSF111326">
    <property type="entry name" value="Urocanase"/>
    <property type="match status" value="1"/>
</dbReference>
<evidence type="ECO:0000259" key="15">
    <source>
        <dbReference type="Pfam" id="PF01979"/>
    </source>
</evidence>
<dbReference type="InterPro" id="IPR036190">
    <property type="entry name" value="Urocanase_sf"/>
</dbReference>
<dbReference type="OrthoDB" id="194468at2759"/>
<comment type="cofactor">
    <cofactor evidence="2">
        <name>NAD(+)</name>
        <dbReference type="ChEBI" id="CHEBI:57540"/>
    </cofactor>
</comment>
<dbReference type="GO" id="GO:0046872">
    <property type="term" value="F:metal ion binding"/>
    <property type="evidence" value="ECO:0007669"/>
    <property type="project" value="UniProtKB-KW"/>
</dbReference>
<dbReference type="Pfam" id="PF17392">
    <property type="entry name" value="Urocanase_C"/>
    <property type="match status" value="1"/>
</dbReference>
<dbReference type="GO" id="GO:0016153">
    <property type="term" value="F:urocanate hydratase activity"/>
    <property type="evidence" value="ECO:0007669"/>
    <property type="project" value="TreeGrafter"/>
</dbReference>
<feature type="domain" description="Amidohydrolase-related" evidence="15">
    <location>
        <begin position="1"/>
        <end position="324"/>
    </location>
</feature>
<evidence type="ECO:0000256" key="9">
    <source>
        <dbReference type="ARBA" id="ARBA00022808"/>
    </source>
</evidence>
<keyword evidence="10" id="KW-0862">Zinc</keyword>
<dbReference type="GO" id="GO:0019557">
    <property type="term" value="P:L-histidine catabolic process to glutamate and formate"/>
    <property type="evidence" value="ECO:0007669"/>
    <property type="project" value="UniProtKB-UniPathway"/>
</dbReference>
<comment type="pathway">
    <text evidence="3">Amino-acid degradation; L-histidine degradation into L-glutamate; N-formimidoyl-L-glutamate from L-histidine: step 3/3.</text>
</comment>
<keyword evidence="7" id="KW-0479">Metal-binding</keyword>
<dbReference type="NCBIfam" id="TIGR01224">
    <property type="entry name" value="hutI"/>
    <property type="match status" value="1"/>
</dbReference>
<dbReference type="Proteomes" id="UP000039865">
    <property type="component" value="Unassembled WGS sequence"/>
</dbReference>
<dbReference type="InParanoid" id="A0A078A596"/>
<dbReference type="Pfam" id="PF01979">
    <property type="entry name" value="Amidohydro_1"/>
    <property type="match status" value="1"/>
</dbReference>
<evidence type="ECO:0000256" key="10">
    <source>
        <dbReference type="ARBA" id="ARBA00022833"/>
    </source>
</evidence>
<dbReference type="Gene3D" id="3.20.20.140">
    <property type="entry name" value="Metal-dependent hydrolases"/>
    <property type="match status" value="1"/>
</dbReference>
<dbReference type="GO" id="GO:0019556">
    <property type="term" value="P:L-histidine catabolic process to glutamate and formamide"/>
    <property type="evidence" value="ECO:0007669"/>
    <property type="project" value="UniProtKB-UniPathway"/>
</dbReference>
<dbReference type="NCBIfam" id="NF003820">
    <property type="entry name" value="PRK05414.1"/>
    <property type="match status" value="1"/>
</dbReference>
<organism evidence="18 19">
    <name type="scientific">Stylonychia lemnae</name>
    <name type="common">Ciliate</name>
    <dbReference type="NCBI Taxonomy" id="5949"/>
    <lineage>
        <taxon>Eukaryota</taxon>
        <taxon>Sar</taxon>
        <taxon>Alveolata</taxon>
        <taxon>Ciliophora</taxon>
        <taxon>Intramacronucleata</taxon>
        <taxon>Spirotrichea</taxon>
        <taxon>Stichotrichia</taxon>
        <taxon>Sporadotrichida</taxon>
        <taxon>Oxytrichidae</taxon>
        <taxon>Stylonychinae</taxon>
        <taxon>Stylonychia</taxon>
    </lineage>
</organism>
<dbReference type="InterPro" id="IPR011059">
    <property type="entry name" value="Metal-dep_hydrolase_composite"/>
</dbReference>
<keyword evidence="9" id="KW-0369">Histidine metabolism</keyword>
<feature type="domain" description="Urocanase Rossmann-like" evidence="14">
    <location>
        <begin position="567"/>
        <end position="784"/>
    </location>
</feature>
<dbReference type="InterPro" id="IPR035401">
    <property type="entry name" value="Urocanase_C"/>
</dbReference>
<evidence type="ECO:0000313" key="19">
    <source>
        <dbReference type="Proteomes" id="UP000039865"/>
    </source>
</evidence>
<evidence type="ECO:0000259" key="14">
    <source>
        <dbReference type="Pfam" id="PF01175"/>
    </source>
</evidence>
<evidence type="ECO:0000256" key="11">
    <source>
        <dbReference type="ARBA" id="ARBA00023004"/>
    </source>
</evidence>
<evidence type="ECO:0000256" key="2">
    <source>
        <dbReference type="ARBA" id="ARBA00001911"/>
    </source>
</evidence>
<dbReference type="Gene3D" id="2.30.40.10">
    <property type="entry name" value="Urease, subunit C, domain 1"/>
    <property type="match status" value="1"/>
</dbReference>
<dbReference type="Pfam" id="PF17391">
    <property type="entry name" value="Urocanase_N"/>
    <property type="match status" value="1"/>
</dbReference>